<name>A0A444XSE0_ARAHY</name>
<dbReference type="PANTHER" id="PTHR46033:SF82">
    <property type="entry name" value="AMINOTRANSFERASE-LIKE PLANT MOBILE DOMAIN-CONTAINING PROTEIN"/>
    <property type="match status" value="1"/>
</dbReference>
<keyword evidence="3" id="KW-1185">Reference proteome</keyword>
<dbReference type="PANTHER" id="PTHR46033">
    <property type="entry name" value="PROTEIN MAIN-LIKE 2"/>
    <property type="match status" value="1"/>
</dbReference>
<feature type="domain" description="Aminotransferase-like plant mobile" evidence="1">
    <location>
        <begin position="24"/>
        <end position="70"/>
    </location>
</feature>
<dbReference type="Proteomes" id="UP000289738">
    <property type="component" value="Chromosome B09"/>
</dbReference>
<evidence type="ECO:0000259" key="1">
    <source>
        <dbReference type="Pfam" id="PF10536"/>
    </source>
</evidence>
<organism evidence="2 3">
    <name type="scientific">Arachis hypogaea</name>
    <name type="common">Peanut</name>
    <dbReference type="NCBI Taxonomy" id="3818"/>
    <lineage>
        <taxon>Eukaryota</taxon>
        <taxon>Viridiplantae</taxon>
        <taxon>Streptophyta</taxon>
        <taxon>Embryophyta</taxon>
        <taxon>Tracheophyta</taxon>
        <taxon>Spermatophyta</taxon>
        <taxon>Magnoliopsida</taxon>
        <taxon>eudicotyledons</taxon>
        <taxon>Gunneridae</taxon>
        <taxon>Pentapetalae</taxon>
        <taxon>rosids</taxon>
        <taxon>fabids</taxon>
        <taxon>Fabales</taxon>
        <taxon>Fabaceae</taxon>
        <taxon>Papilionoideae</taxon>
        <taxon>50 kb inversion clade</taxon>
        <taxon>dalbergioids sensu lato</taxon>
        <taxon>Dalbergieae</taxon>
        <taxon>Pterocarpus clade</taxon>
        <taxon>Arachis</taxon>
    </lineage>
</organism>
<dbReference type="InterPro" id="IPR044824">
    <property type="entry name" value="MAIN-like"/>
</dbReference>
<sequence length="145" mass="17175">MRRQHGMPLDDKIIPYLQIAGLAHFARLNDHWFRLDEPLVNAFVEWWLPETHTFHMPFRECMVTLQDVAYYTLIAADLHGIGSRSYWMCCIQQTALIDEEIVRRYTRAYIMILLSTQLFGDKSSTCMHIWWLPYVARLEDMGGYS</sequence>
<gene>
    <name evidence="2" type="ORF">Ahy_B09g098861</name>
</gene>
<dbReference type="AlphaFoldDB" id="A0A444XSE0"/>
<evidence type="ECO:0000313" key="2">
    <source>
        <dbReference type="EMBL" id="RYQ92643.1"/>
    </source>
</evidence>
<dbReference type="InterPro" id="IPR019557">
    <property type="entry name" value="AminoTfrase-like_pln_mobile"/>
</dbReference>
<evidence type="ECO:0000313" key="3">
    <source>
        <dbReference type="Proteomes" id="UP000289738"/>
    </source>
</evidence>
<reference evidence="2 3" key="1">
    <citation type="submission" date="2019-01" db="EMBL/GenBank/DDBJ databases">
        <title>Sequencing of cultivated peanut Arachis hypogaea provides insights into genome evolution and oil improvement.</title>
        <authorList>
            <person name="Chen X."/>
        </authorList>
    </citation>
    <scope>NUCLEOTIDE SEQUENCE [LARGE SCALE GENOMIC DNA]</scope>
    <source>
        <strain evidence="3">cv. Fuhuasheng</strain>
        <tissue evidence="2">Leaves</tissue>
    </source>
</reference>
<dbReference type="EMBL" id="SDMP01000019">
    <property type="protein sequence ID" value="RYQ92643.1"/>
    <property type="molecule type" value="Genomic_DNA"/>
</dbReference>
<accession>A0A444XSE0</accession>
<protein>
    <recommendedName>
        <fullName evidence="1">Aminotransferase-like plant mobile domain-containing protein</fullName>
    </recommendedName>
</protein>
<proteinExistence type="predicted"/>
<comment type="caution">
    <text evidence="2">The sequence shown here is derived from an EMBL/GenBank/DDBJ whole genome shotgun (WGS) entry which is preliminary data.</text>
</comment>
<dbReference type="Pfam" id="PF10536">
    <property type="entry name" value="PMD"/>
    <property type="match status" value="1"/>
</dbReference>
<dbReference type="GO" id="GO:0010073">
    <property type="term" value="P:meristem maintenance"/>
    <property type="evidence" value="ECO:0007669"/>
    <property type="project" value="InterPro"/>
</dbReference>